<reference evidence="2" key="1">
    <citation type="submission" date="2023-11" db="EMBL/GenBank/DDBJ databases">
        <title>Genome assemblies of two species of porcelain crab, Petrolisthes cinctipes and Petrolisthes manimaculis (Anomura: Porcellanidae).</title>
        <authorList>
            <person name="Angst P."/>
        </authorList>
    </citation>
    <scope>NUCLEOTIDE SEQUENCE</scope>
    <source>
        <strain evidence="2">PB745_02</strain>
        <tissue evidence="2">Gill</tissue>
    </source>
</reference>
<feature type="region of interest" description="Disordered" evidence="1">
    <location>
        <begin position="123"/>
        <end position="164"/>
    </location>
</feature>
<gene>
    <name evidence="2" type="ORF">Pmani_007799</name>
</gene>
<sequence length="169" mass="18219">MVIVELEAVVLMTEPVNSIHPASQPFPTISSATPQPFCQPSSFIFTSRSTPHHFSPIYLFILSSPPPYSNTTSVSPLPGLSPPLHQTSLTLSLGDPTRCVVSTRNTLDWDRPIKTATEPRADRSLSINPAGNGIRGYTGSGAEQHQGIPRGGTGERPPGYSNTRSLLLW</sequence>
<keyword evidence="3" id="KW-1185">Reference proteome</keyword>
<proteinExistence type="predicted"/>
<name>A0AAE1Q6W9_9EUCA</name>
<protein>
    <submittedName>
        <fullName evidence="2">Uncharacterized protein</fullName>
    </submittedName>
</protein>
<evidence type="ECO:0000256" key="1">
    <source>
        <dbReference type="SAM" id="MobiDB-lite"/>
    </source>
</evidence>
<evidence type="ECO:0000313" key="3">
    <source>
        <dbReference type="Proteomes" id="UP001292094"/>
    </source>
</evidence>
<dbReference type="AlphaFoldDB" id="A0AAE1Q6W9"/>
<dbReference type="EMBL" id="JAWZYT010000596">
    <property type="protein sequence ID" value="KAK4321375.1"/>
    <property type="molecule type" value="Genomic_DNA"/>
</dbReference>
<dbReference type="Proteomes" id="UP001292094">
    <property type="component" value="Unassembled WGS sequence"/>
</dbReference>
<accession>A0AAE1Q6W9</accession>
<evidence type="ECO:0000313" key="2">
    <source>
        <dbReference type="EMBL" id="KAK4321375.1"/>
    </source>
</evidence>
<organism evidence="2 3">
    <name type="scientific">Petrolisthes manimaculis</name>
    <dbReference type="NCBI Taxonomy" id="1843537"/>
    <lineage>
        <taxon>Eukaryota</taxon>
        <taxon>Metazoa</taxon>
        <taxon>Ecdysozoa</taxon>
        <taxon>Arthropoda</taxon>
        <taxon>Crustacea</taxon>
        <taxon>Multicrustacea</taxon>
        <taxon>Malacostraca</taxon>
        <taxon>Eumalacostraca</taxon>
        <taxon>Eucarida</taxon>
        <taxon>Decapoda</taxon>
        <taxon>Pleocyemata</taxon>
        <taxon>Anomura</taxon>
        <taxon>Galatheoidea</taxon>
        <taxon>Porcellanidae</taxon>
        <taxon>Petrolisthes</taxon>
    </lineage>
</organism>
<comment type="caution">
    <text evidence="2">The sequence shown here is derived from an EMBL/GenBank/DDBJ whole genome shotgun (WGS) entry which is preliminary data.</text>
</comment>